<evidence type="ECO:0000313" key="6">
    <source>
        <dbReference type="Proteomes" id="UP000272136"/>
    </source>
</evidence>
<feature type="coiled-coil region" evidence="1">
    <location>
        <begin position="136"/>
        <end position="187"/>
    </location>
</feature>
<evidence type="ECO:0000313" key="4">
    <source>
        <dbReference type="EMBL" id="AYO14432.1"/>
    </source>
</evidence>
<dbReference type="RefSeq" id="WP_122044994.1">
    <property type="nucleotide sequence ID" value="NZ_CP033137.1"/>
</dbReference>
<sequence length="907" mass="97779">MSTRKQSNGYALELLVGIQDEFSGKSKAIEQETKRLGKEVEELQKTTGNITKFKKAQKALEELQEQQKQNTNAVEKHKAALGQLDKQSKESARESKRLGTELKSLNKTVGDIAAYKKAKQALGDLEKQQVQSKVAVDKQKAAIAELKKEIKKGTQSEDMLEPQLQALQKLEKEHRDITTSSRDYERQLRKLGKALEQVGVDVNDLSKAESKTLASIEKHNAALKKLKKEASDTSEFERHRRELGKLEKQNKDLTSSSNENERELRRMRSSLSKAGIDVNDLSSEEAKLQSKIEKTTSALKEQAQALNKFGDASAQMEGLGDKLGVVGSIAAAAGYTLFRGDNMEKHMRMYAAQTGTDMSELMTEEQRKFRASLVADGATSGAIFTAQALARTQGFDDKDTMALTAATVRLNEIFPDFDPQELTRAIGNTAKAFGVSIDEAAQRIAAIRQTTGDDNHDLLDTFAEYAPLLGDKISLDQYSAVLTAGRQAGVWNYDKLGDSLKESFQARFSDQGEFNKLVGDDNTTGAIEAITDGKERKNVLTAALRMRHAVNTGQGTDEAYAAFMQSLVPVMEKAPGVVKPILEAAGGTILSEDVGIKGLKAMIEALNNPDKFLHDLNLKELAQSTRTKFEQGTDAARSAQSVVDESTAGLIESQDGLSSAIQDLSKSFTDFVIENPSAGTASSAIETAALGAGTLLLGRKLYKRLMGKSIDVAAGAAAENAADLTKASRFSNVGKFASKIPGLKSVPVIGTAINGAMIAGDIATGDNRGLWEDVGGIVGSAIGGIAGTLAPVPGGMIAGGIGGDMAGREVGEWLYDTFNSDEEVERVEKLVDSSNDTTMVTGQPTTPMIQIDFTPQITVEPTGASEEQAQALSDSIVTALRNMTPELQQQLRDAMSDIMQSSDYLEH</sequence>
<feature type="compositionally biased region" description="Basic and acidic residues" evidence="2">
    <location>
        <begin position="86"/>
        <end position="100"/>
    </location>
</feature>
<reference evidence="5 6" key="1">
    <citation type="submission" date="2018-10" db="EMBL/GenBank/DDBJ databases">
        <title>Whole Genome of Vibrio owensii strain 170502, isolated from Acute Hepatopancreatic Necrosis Disease (AHPND) shrimp.</title>
        <authorList>
            <person name="Yan M."/>
            <person name="Wang X."/>
            <person name="Wang Y."/>
        </authorList>
    </citation>
    <scope>NUCLEOTIDE SEQUENCE [LARGE SCALE GENOMIC DNA]</scope>
    <source>
        <strain evidence="5 6">1700302</strain>
    </source>
</reference>
<keyword evidence="1" id="KW-0175">Coiled coil</keyword>
<evidence type="ECO:0000256" key="2">
    <source>
        <dbReference type="SAM" id="MobiDB-lite"/>
    </source>
</evidence>
<dbReference type="InterPro" id="IPR010090">
    <property type="entry name" value="Phage_tape_meas"/>
</dbReference>
<dbReference type="EMBL" id="CP033137">
    <property type="protein sequence ID" value="AYO14432.1"/>
    <property type="molecule type" value="Genomic_DNA"/>
</dbReference>
<evidence type="ECO:0000313" key="5">
    <source>
        <dbReference type="EMBL" id="AYO15237.1"/>
    </source>
</evidence>
<gene>
    <name evidence="4" type="ORF">D0812_08435</name>
    <name evidence="5" type="ORF">D0812_12745</name>
</gene>
<feature type="domain" description="Phage tail tape measure protein" evidence="3">
    <location>
        <begin position="386"/>
        <end position="517"/>
    </location>
</feature>
<feature type="region of interest" description="Disordered" evidence="2">
    <location>
        <begin position="63"/>
        <end position="101"/>
    </location>
</feature>
<feature type="compositionally biased region" description="Basic and acidic residues" evidence="2">
    <location>
        <begin position="228"/>
        <end position="251"/>
    </location>
</feature>
<protein>
    <recommendedName>
        <fullName evidence="3">Phage tail tape measure protein domain-containing protein</fullName>
    </recommendedName>
</protein>
<dbReference type="EMBL" id="CP033137">
    <property type="protein sequence ID" value="AYO15237.1"/>
    <property type="molecule type" value="Genomic_DNA"/>
</dbReference>
<keyword evidence="6" id="KW-1185">Reference proteome</keyword>
<evidence type="ECO:0000259" key="3">
    <source>
        <dbReference type="Pfam" id="PF10145"/>
    </source>
</evidence>
<feature type="region of interest" description="Disordered" evidence="2">
    <location>
        <begin position="226"/>
        <end position="271"/>
    </location>
</feature>
<dbReference type="Pfam" id="PF10145">
    <property type="entry name" value="PhageMin_Tail"/>
    <property type="match status" value="1"/>
</dbReference>
<name>A0ABM6ZIB9_9VIBR</name>
<organism evidence="5 6">
    <name type="scientific">Vibrio owensii</name>
    <dbReference type="NCBI Taxonomy" id="696485"/>
    <lineage>
        <taxon>Bacteria</taxon>
        <taxon>Pseudomonadati</taxon>
        <taxon>Pseudomonadota</taxon>
        <taxon>Gammaproteobacteria</taxon>
        <taxon>Vibrionales</taxon>
        <taxon>Vibrionaceae</taxon>
        <taxon>Vibrio</taxon>
    </lineage>
</organism>
<dbReference type="Proteomes" id="UP000272136">
    <property type="component" value="Chromosome 1"/>
</dbReference>
<accession>A0ABM6ZIB9</accession>
<proteinExistence type="predicted"/>
<evidence type="ECO:0000256" key="1">
    <source>
        <dbReference type="SAM" id="Coils"/>
    </source>
</evidence>